<dbReference type="PROSITE" id="PS00435">
    <property type="entry name" value="PEROXIDASE_1"/>
    <property type="match status" value="1"/>
</dbReference>
<comment type="function">
    <text evidence="12">Removal of H(2)O(2), oxidation of toxic reductants, biosynthesis and degradation of lignin, suberization, auxin catabolism, response to environmental stresses such as wounding, pathogen attack and oxidative stress.</text>
</comment>
<feature type="binding site" evidence="10">
    <location>
        <position position="67"/>
    </location>
    <ligand>
        <name>Ca(2+)</name>
        <dbReference type="ChEBI" id="CHEBI:29108"/>
        <label>1</label>
    </ligand>
</feature>
<feature type="disulfide bond" evidence="11">
    <location>
        <begin position="68"/>
        <end position="73"/>
    </location>
</feature>
<evidence type="ECO:0000256" key="10">
    <source>
        <dbReference type="PIRSR" id="PIRSR600823-3"/>
    </source>
</evidence>
<dbReference type="InterPro" id="IPR000823">
    <property type="entry name" value="Peroxidase_pln"/>
</dbReference>
<keyword evidence="15" id="KW-1185">Reference proteome</keyword>
<dbReference type="Pfam" id="PF00141">
    <property type="entry name" value="peroxidase"/>
    <property type="match status" value="1"/>
</dbReference>
<feature type="signal peptide" evidence="12">
    <location>
        <begin position="1"/>
        <end position="22"/>
    </location>
</feature>
<organism evidence="14 15">
    <name type="scientific">Kalanchoe fedtschenkoi</name>
    <name type="common">Lavender scallops</name>
    <name type="synonym">South American air plant</name>
    <dbReference type="NCBI Taxonomy" id="63787"/>
    <lineage>
        <taxon>Eukaryota</taxon>
        <taxon>Viridiplantae</taxon>
        <taxon>Streptophyta</taxon>
        <taxon>Embryophyta</taxon>
        <taxon>Tracheophyta</taxon>
        <taxon>Spermatophyta</taxon>
        <taxon>Magnoliopsida</taxon>
        <taxon>eudicotyledons</taxon>
        <taxon>Gunneridae</taxon>
        <taxon>Pentapetalae</taxon>
        <taxon>Saxifragales</taxon>
        <taxon>Crassulaceae</taxon>
        <taxon>Kalanchoe</taxon>
    </lineage>
</organism>
<dbReference type="GO" id="GO:0005576">
    <property type="term" value="C:extracellular region"/>
    <property type="evidence" value="ECO:0007669"/>
    <property type="project" value="UniProtKB-SubCell"/>
</dbReference>
<evidence type="ECO:0000256" key="5">
    <source>
        <dbReference type="ARBA" id="ARBA00022617"/>
    </source>
</evidence>
<feature type="chain" id="PRO_5029944549" description="Peroxidase" evidence="12">
    <location>
        <begin position="23"/>
        <end position="325"/>
    </location>
</feature>
<keyword evidence="12" id="KW-0964">Secreted</keyword>
<comment type="similarity">
    <text evidence="12">Belongs to the peroxidase family. Classical plant (class III) peroxidase subfamily.</text>
</comment>
<comment type="subcellular location">
    <subcellularLocation>
        <location evidence="12">Secreted</location>
    </subcellularLocation>
</comment>
<name>A0A7N0T1D3_KALFE</name>
<feature type="binding site" evidence="10">
    <location>
        <position position="76"/>
    </location>
    <ligand>
        <name>Ca(2+)</name>
        <dbReference type="ChEBI" id="CHEBI:29108"/>
        <label>1</label>
    </ligand>
</feature>
<accession>A0A7N0T1D3</accession>
<keyword evidence="10 12" id="KW-0106">Calcium</keyword>
<dbReference type="Gramene" id="Kaladp0018s0111.1.v1.1">
    <property type="protein sequence ID" value="Kaladp0018s0111.1.v1.1"/>
    <property type="gene ID" value="Kaladp0018s0111.v1.1"/>
</dbReference>
<evidence type="ECO:0000256" key="9">
    <source>
        <dbReference type="ARBA" id="ARBA00023157"/>
    </source>
</evidence>
<dbReference type="GO" id="GO:0020037">
    <property type="term" value="F:heme binding"/>
    <property type="evidence" value="ECO:0007669"/>
    <property type="project" value="UniProtKB-UniRule"/>
</dbReference>
<evidence type="ECO:0000256" key="1">
    <source>
        <dbReference type="ARBA" id="ARBA00000189"/>
    </source>
</evidence>
<dbReference type="SUPFAM" id="SSF48113">
    <property type="entry name" value="Heme-dependent peroxidases"/>
    <property type="match status" value="1"/>
</dbReference>
<dbReference type="Gene3D" id="1.10.420.10">
    <property type="entry name" value="Peroxidase, domain 2"/>
    <property type="match status" value="1"/>
</dbReference>
<dbReference type="InterPro" id="IPR019793">
    <property type="entry name" value="Peroxidases_heam-ligand_BS"/>
</dbReference>
<keyword evidence="5 12" id="KW-0349">Heme</keyword>
<evidence type="ECO:0000256" key="6">
    <source>
        <dbReference type="ARBA" id="ARBA00022723"/>
    </source>
</evidence>
<evidence type="ECO:0000256" key="3">
    <source>
        <dbReference type="ARBA" id="ARBA00012313"/>
    </source>
</evidence>
<keyword evidence="7 12" id="KW-0560">Oxidoreductase</keyword>
<dbReference type="InterPro" id="IPR002016">
    <property type="entry name" value="Haem_peroxidase"/>
</dbReference>
<evidence type="ECO:0000313" key="15">
    <source>
        <dbReference type="Proteomes" id="UP000594263"/>
    </source>
</evidence>
<dbReference type="PANTHER" id="PTHR31388">
    <property type="entry name" value="PEROXIDASE 72-RELATED"/>
    <property type="match status" value="1"/>
</dbReference>
<keyword evidence="9 11" id="KW-1015">Disulfide bond</keyword>
<evidence type="ECO:0000259" key="13">
    <source>
        <dbReference type="PROSITE" id="PS50873"/>
    </source>
</evidence>
<comment type="similarity">
    <text evidence="2">Belongs to the peroxidase family. Ascorbate peroxidase subfamily.</text>
</comment>
<dbReference type="PANTHER" id="PTHR31388:SF34">
    <property type="entry name" value="PEROXIDASE 10"/>
    <property type="match status" value="1"/>
</dbReference>
<feature type="binding site" evidence="10">
    <location>
        <position position="251"/>
    </location>
    <ligand>
        <name>Ca(2+)</name>
        <dbReference type="ChEBI" id="CHEBI:29108"/>
        <label>2</label>
    </ligand>
</feature>
<evidence type="ECO:0000256" key="12">
    <source>
        <dbReference type="RuleBase" id="RU362060"/>
    </source>
</evidence>
<comment type="cofactor">
    <cofactor evidence="10 12">
        <name>heme b</name>
        <dbReference type="ChEBI" id="CHEBI:60344"/>
    </cofactor>
    <text evidence="10 12">Binds 1 heme b (iron(II)-protoporphyrin IX) group per subunit.</text>
</comment>
<feature type="binding site" evidence="10">
    <location>
        <position position="74"/>
    </location>
    <ligand>
        <name>Ca(2+)</name>
        <dbReference type="ChEBI" id="CHEBI:29108"/>
        <label>1</label>
    </ligand>
</feature>
<evidence type="ECO:0000256" key="4">
    <source>
        <dbReference type="ARBA" id="ARBA00022559"/>
    </source>
</evidence>
<keyword evidence="12" id="KW-0732">Signal</keyword>
<feature type="binding site" evidence="10">
    <location>
        <position position="70"/>
    </location>
    <ligand>
        <name>Ca(2+)</name>
        <dbReference type="ChEBI" id="CHEBI:29108"/>
        <label>1</label>
    </ligand>
</feature>
<feature type="binding site" evidence="10">
    <location>
        <position position="72"/>
    </location>
    <ligand>
        <name>Ca(2+)</name>
        <dbReference type="ChEBI" id="CHEBI:29108"/>
        <label>1</label>
    </ligand>
</feature>
<evidence type="ECO:0000313" key="14">
    <source>
        <dbReference type="EnsemblPlants" id="Kaladp0018s0111.1.v1.1"/>
    </source>
</evidence>
<reference evidence="14" key="1">
    <citation type="submission" date="2021-01" db="UniProtKB">
        <authorList>
            <consortium name="EnsemblPlants"/>
        </authorList>
    </citation>
    <scope>IDENTIFICATION</scope>
</reference>
<dbReference type="EnsemblPlants" id="Kaladp0018s0111.1.v1.1">
    <property type="protein sequence ID" value="Kaladp0018s0111.1.v1.1"/>
    <property type="gene ID" value="Kaladp0018s0111.v1.1"/>
</dbReference>
<feature type="disulfide bond" evidence="11">
    <location>
        <begin position="198"/>
        <end position="230"/>
    </location>
</feature>
<sequence>MACTAFFYCVIFFIFLPHSGSCLPLLHSDYYAESCPRLPEIVRSAVRTAFENDSRVASVTLELQFQDCFVNGCDGSILLDDKAGEKNPLKNLNSWRAFNLIDRIKSELEQACPSTVSCADILTLATRDSVVLSGGPSWPVLLGRRDAQSAPSGPTAAAQLASPFEPLDSFANKFRSKGLNATDVVALLGAHSIGFAQCRTFKRRLSDYKGSGKPDATLNPKLLPKLRAACPDAASDTHVYPLNSASPALFDNSYYQNLLLSNGLLESDQILMSDRYTAALVVEFSKDARKFFKAFGESMVKLASVGVITAPNGEIRKNCRFVNPK</sequence>
<dbReference type="InterPro" id="IPR033905">
    <property type="entry name" value="Secretory_peroxidase"/>
</dbReference>
<evidence type="ECO:0000256" key="2">
    <source>
        <dbReference type="ARBA" id="ARBA00006873"/>
    </source>
</evidence>
<feature type="disulfide bond" evidence="11">
    <location>
        <begin position="35"/>
        <end position="112"/>
    </location>
</feature>
<dbReference type="GO" id="GO:0046872">
    <property type="term" value="F:metal ion binding"/>
    <property type="evidence" value="ECO:0007669"/>
    <property type="project" value="UniProtKB-UniRule"/>
</dbReference>
<comment type="catalytic activity">
    <reaction evidence="1 12">
        <text>2 a phenolic donor + H2O2 = 2 a phenolic radical donor + 2 H2O</text>
        <dbReference type="Rhea" id="RHEA:56136"/>
        <dbReference type="ChEBI" id="CHEBI:15377"/>
        <dbReference type="ChEBI" id="CHEBI:16240"/>
        <dbReference type="ChEBI" id="CHEBI:139520"/>
        <dbReference type="ChEBI" id="CHEBI:139521"/>
        <dbReference type="EC" id="1.11.1.7"/>
    </reaction>
</comment>
<dbReference type="GO" id="GO:0042744">
    <property type="term" value="P:hydrogen peroxide catabolic process"/>
    <property type="evidence" value="ECO:0007669"/>
    <property type="project" value="UniProtKB-KW"/>
</dbReference>
<evidence type="ECO:0000256" key="7">
    <source>
        <dbReference type="ARBA" id="ARBA00023002"/>
    </source>
</evidence>
<dbReference type="CDD" id="cd00693">
    <property type="entry name" value="secretory_peroxidase"/>
    <property type="match status" value="1"/>
</dbReference>
<evidence type="ECO:0000256" key="11">
    <source>
        <dbReference type="PIRSR" id="PIRSR600823-5"/>
    </source>
</evidence>
<dbReference type="GO" id="GO:0140825">
    <property type="term" value="F:lactoperoxidase activity"/>
    <property type="evidence" value="ECO:0007669"/>
    <property type="project" value="UniProtKB-EC"/>
</dbReference>
<dbReference type="InterPro" id="IPR010255">
    <property type="entry name" value="Haem_peroxidase_sf"/>
</dbReference>
<dbReference type="AlphaFoldDB" id="A0A7N0T1D3"/>
<keyword evidence="4 12" id="KW-0575">Peroxidase</keyword>
<feature type="binding site" evidence="10">
    <location>
        <position position="85"/>
    </location>
    <ligand>
        <name>Ca(2+)</name>
        <dbReference type="ChEBI" id="CHEBI:29108"/>
        <label>1</label>
    </ligand>
</feature>
<feature type="domain" description="Plant heme peroxidase family profile" evidence="13">
    <location>
        <begin position="25"/>
        <end position="323"/>
    </location>
</feature>
<keyword evidence="12" id="KW-0376">Hydrogen peroxide</keyword>
<dbReference type="Gene3D" id="1.10.520.10">
    <property type="match status" value="1"/>
</dbReference>
<dbReference type="FunFam" id="1.10.420.10:FF:000001">
    <property type="entry name" value="Peroxidase"/>
    <property type="match status" value="1"/>
</dbReference>
<feature type="binding site" description="axial binding residue" evidence="10">
    <location>
        <position position="191"/>
    </location>
    <ligand>
        <name>heme b</name>
        <dbReference type="ChEBI" id="CHEBI:60344"/>
    </ligand>
    <ligandPart>
        <name>Fe</name>
        <dbReference type="ChEBI" id="CHEBI:18248"/>
    </ligandPart>
</feature>
<proteinExistence type="inferred from homology"/>
<dbReference type="PRINTS" id="PR00458">
    <property type="entry name" value="PEROXIDASE"/>
</dbReference>
<dbReference type="PROSITE" id="PS50873">
    <property type="entry name" value="PEROXIDASE_4"/>
    <property type="match status" value="1"/>
</dbReference>
<evidence type="ECO:0000256" key="8">
    <source>
        <dbReference type="ARBA" id="ARBA00023004"/>
    </source>
</evidence>
<dbReference type="GO" id="GO:0006979">
    <property type="term" value="P:response to oxidative stress"/>
    <property type="evidence" value="ECO:0007669"/>
    <property type="project" value="UniProtKB-UniRule"/>
</dbReference>
<feature type="disulfide bond" evidence="11">
    <location>
        <begin position="118"/>
        <end position="319"/>
    </location>
</feature>
<dbReference type="EC" id="1.11.1.7" evidence="3 12"/>
<keyword evidence="8 10" id="KW-0408">Iron</keyword>
<comment type="cofactor">
    <cofactor evidence="10 12">
        <name>Ca(2+)</name>
        <dbReference type="ChEBI" id="CHEBI:29108"/>
    </cofactor>
    <text evidence="10 12">Binds 2 calcium ions per subunit.</text>
</comment>
<keyword evidence="6 10" id="KW-0479">Metal-binding</keyword>
<dbReference type="PRINTS" id="PR00461">
    <property type="entry name" value="PLPEROXIDASE"/>
</dbReference>
<protein>
    <recommendedName>
        <fullName evidence="3 12">Peroxidase</fullName>
        <ecNumber evidence="3 12">1.11.1.7</ecNumber>
    </recommendedName>
</protein>
<dbReference type="Proteomes" id="UP000594263">
    <property type="component" value="Unplaced"/>
</dbReference>